<reference evidence="2 3" key="1">
    <citation type="journal article" date="2019" name="Nat. Ecol. Evol.">
        <title>Megaphylogeny resolves global patterns of mushroom evolution.</title>
        <authorList>
            <person name="Varga T."/>
            <person name="Krizsan K."/>
            <person name="Foldi C."/>
            <person name="Dima B."/>
            <person name="Sanchez-Garcia M."/>
            <person name="Sanchez-Ramirez S."/>
            <person name="Szollosi G.J."/>
            <person name="Szarkandi J.G."/>
            <person name="Papp V."/>
            <person name="Albert L."/>
            <person name="Andreopoulos W."/>
            <person name="Angelini C."/>
            <person name="Antonin V."/>
            <person name="Barry K.W."/>
            <person name="Bougher N.L."/>
            <person name="Buchanan P."/>
            <person name="Buyck B."/>
            <person name="Bense V."/>
            <person name="Catcheside P."/>
            <person name="Chovatia M."/>
            <person name="Cooper J."/>
            <person name="Damon W."/>
            <person name="Desjardin D."/>
            <person name="Finy P."/>
            <person name="Geml J."/>
            <person name="Haridas S."/>
            <person name="Hughes K."/>
            <person name="Justo A."/>
            <person name="Karasinski D."/>
            <person name="Kautmanova I."/>
            <person name="Kiss B."/>
            <person name="Kocsube S."/>
            <person name="Kotiranta H."/>
            <person name="LaButti K.M."/>
            <person name="Lechner B.E."/>
            <person name="Liimatainen K."/>
            <person name="Lipzen A."/>
            <person name="Lukacs Z."/>
            <person name="Mihaltcheva S."/>
            <person name="Morgado L.N."/>
            <person name="Niskanen T."/>
            <person name="Noordeloos M.E."/>
            <person name="Ohm R.A."/>
            <person name="Ortiz-Santana B."/>
            <person name="Ovrebo C."/>
            <person name="Racz N."/>
            <person name="Riley R."/>
            <person name="Savchenko A."/>
            <person name="Shiryaev A."/>
            <person name="Soop K."/>
            <person name="Spirin V."/>
            <person name="Szebenyi C."/>
            <person name="Tomsovsky M."/>
            <person name="Tulloss R.E."/>
            <person name="Uehling J."/>
            <person name="Grigoriev I.V."/>
            <person name="Vagvolgyi C."/>
            <person name="Papp T."/>
            <person name="Martin F.M."/>
            <person name="Miettinen O."/>
            <person name="Hibbett D.S."/>
            <person name="Nagy L.G."/>
        </authorList>
    </citation>
    <scope>NUCLEOTIDE SEQUENCE [LARGE SCALE GENOMIC DNA]</scope>
    <source>
        <strain evidence="2 3">FP101781</strain>
    </source>
</reference>
<dbReference type="AlphaFoldDB" id="A0A4Y7TH60"/>
<evidence type="ECO:0000313" key="2">
    <source>
        <dbReference type="EMBL" id="TEB33506.1"/>
    </source>
</evidence>
<keyword evidence="1" id="KW-0812">Transmembrane</keyword>
<comment type="caution">
    <text evidence="2">The sequence shown here is derived from an EMBL/GenBank/DDBJ whole genome shotgun (WGS) entry which is preliminary data.</text>
</comment>
<evidence type="ECO:0000313" key="3">
    <source>
        <dbReference type="Proteomes" id="UP000298030"/>
    </source>
</evidence>
<keyword evidence="3" id="KW-1185">Reference proteome</keyword>
<proteinExistence type="predicted"/>
<sequence>MYILRWEVMRRKFSLSYHCHMIVGSLVTTVSTHLLPIYILSRANRRPHCLSSGNIFVSIVSSSSASPFSSWIYMEV</sequence>
<dbReference type="Proteomes" id="UP000298030">
    <property type="component" value="Unassembled WGS sequence"/>
</dbReference>
<evidence type="ECO:0000256" key="1">
    <source>
        <dbReference type="SAM" id="Phobius"/>
    </source>
</evidence>
<gene>
    <name evidence="2" type="ORF">FA13DRAFT_1730528</name>
</gene>
<accession>A0A4Y7TH60</accession>
<dbReference type="EMBL" id="QPFP01000012">
    <property type="protein sequence ID" value="TEB33506.1"/>
    <property type="molecule type" value="Genomic_DNA"/>
</dbReference>
<protein>
    <submittedName>
        <fullName evidence="2">Uncharacterized protein</fullName>
    </submittedName>
</protein>
<keyword evidence="1" id="KW-1133">Transmembrane helix</keyword>
<organism evidence="2 3">
    <name type="scientific">Coprinellus micaceus</name>
    <name type="common">Glistening ink-cap mushroom</name>
    <name type="synonym">Coprinus micaceus</name>
    <dbReference type="NCBI Taxonomy" id="71717"/>
    <lineage>
        <taxon>Eukaryota</taxon>
        <taxon>Fungi</taxon>
        <taxon>Dikarya</taxon>
        <taxon>Basidiomycota</taxon>
        <taxon>Agaricomycotina</taxon>
        <taxon>Agaricomycetes</taxon>
        <taxon>Agaricomycetidae</taxon>
        <taxon>Agaricales</taxon>
        <taxon>Agaricineae</taxon>
        <taxon>Psathyrellaceae</taxon>
        <taxon>Coprinellus</taxon>
    </lineage>
</organism>
<name>A0A4Y7TH60_COPMI</name>
<feature type="transmembrane region" description="Helical" evidence="1">
    <location>
        <begin position="20"/>
        <end position="41"/>
    </location>
</feature>
<keyword evidence="1" id="KW-0472">Membrane</keyword>